<dbReference type="Proteomes" id="UP001238334">
    <property type="component" value="Chromosome"/>
</dbReference>
<proteinExistence type="predicted"/>
<keyword evidence="3" id="KW-1185">Reference proteome</keyword>
<evidence type="ECO:0008006" key="4">
    <source>
        <dbReference type="Google" id="ProtNLM"/>
    </source>
</evidence>
<evidence type="ECO:0000256" key="1">
    <source>
        <dbReference type="SAM" id="SignalP"/>
    </source>
</evidence>
<keyword evidence="1" id="KW-0732">Signal</keyword>
<gene>
    <name evidence="2" type="ORF">QPJ95_07540</name>
</gene>
<accession>A0A9Y2P2K7</accession>
<dbReference type="AlphaFoldDB" id="A0A9Y2P2K7"/>
<sequence length="798" mass="86351">MIRQAVALMALLLVAVPAQAETIIARSGEHDGFSRLVMRLPDNANWALTQTGKSAVLNIDSPAAIIDTSHVFSRIPRTRLQSLQQNGAGTPLRMQLGCDCEIQSYVQKNGYLVIDIRDGKAEKPYPTFSGALPLGLFQGGAGYRFNLSPEPVQQARMGLDLTAAFAGRAASGAHGLQRVLPQQAQEPEPDAEVAVVLPGPLANLHQTEVQDPPEMTLPTVDLLLDMDETARAAMVNASERRLLQQIGRATNQGLLNLVLTEVDDGNAPVSVAPLDTPDRPMSPLDHLVVTTAVDREMGLMLQQTQSSTSPNHCIRSRDLAVYNWGGESSFADQISPRRSALFKEFDRVDLDEVLALAKTYLYFGFGVEARTMLDMLPSDDTRLDKLSAMAMLMDGDPLPITHPFAGQQACDGDAALWAALADGELKNNANAEAIQQTLSRMPVHLRVHLGPKISKLFAEAGDQHMAAAALRSVDRTGVEGVPDINLAQAAIADMVGDTETVVEELKEELAERTENAPKALIDLILLSYKERKALSPDLPELVASYELEIRDSDLGAELRLAEVVALSLTDSFTEAFVALGALAERDGPMAHAAAVEPVLTLLTERADDVTFLQYALIFTEEATAAEAVPVADMMTRRLLDLGFAQQAQSMLMKMALEPKDDSRRLMMAEAALGLDLPHRALVELMGLDGPEANRLRAQALWRNGEFGRAGEYFLAEQDVDAAARGFWHSENLEAITSDDEGQFSRVADVTAQLDAQAQEPEDMTPLAHARALVESSVGTRNQIEALLQGVAPVSSGDE</sequence>
<dbReference type="KEGG" id="ppso:QPJ95_07540"/>
<name>A0A9Y2P2K7_9RHOB</name>
<dbReference type="RefSeq" id="WP_270920432.1">
    <property type="nucleotide sequence ID" value="NZ_CP127247.1"/>
</dbReference>
<protein>
    <recommendedName>
        <fullName evidence="4">HEAT repeat domain-containing protein</fullName>
    </recommendedName>
</protein>
<evidence type="ECO:0000313" key="3">
    <source>
        <dbReference type="Proteomes" id="UP001238334"/>
    </source>
</evidence>
<reference evidence="2 3" key="1">
    <citation type="submission" date="2023-06" db="EMBL/GenBank/DDBJ databases">
        <title>Parasedimentitalea psychrophila sp. nov., a psychrophilic bacterium isolated from deep-sea sediment.</title>
        <authorList>
            <person name="Li A."/>
        </authorList>
    </citation>
    <scope>NUCLEOTIDE SEQUENCE [LARGE SCALE GENOMIC DNA]</scope>
    <source>
        <strain evidence="2 3">QS115</strain>
    </source>
</reference>
<evidence type="ECO:0000313" key="2">
    <source>
        <dbReference type="EMBL" id="WIY26761.1"/>
    </source>
</evidence>
<dbReference type="EMBL" id="CP127247">
    <property type="protein sequence ID" value="WIY26761.1"/>
    <property type="molecule type" value="Genomic_DNA"/>
</dbReference>
<feature type="signal peptide" evidence="1">
    <location>
        <begin position="1"/>
        <end position="20"/>
    </location>
</feature>
<organism evidence="2 3">
    <name type="scientific">Parasedimentitalea psychrophila</name>
    <dbReference type="NCBI Taxonomy" id="2997337"/>
    <lineage>
        <taxon>Bacteria</taxon>
        <taxon>Pseudomonadati</taxon>
        <taxon>Pseudomonadota</taxon>
        <taxon>Alphaproteobacteria</taxon>
        <taxon>Rhodobacterales</taxon>
        <taxon>Paracoccaceae</taxon>
        <taxon>Parasedimentitalea</taxon>
    </lineage>
</organism>
<feature type="chain" id="PRO_5040961836" description="HEAT repeat domain-containing protein" evidence="1">
    <location>
        <begin position="21"/>
        <end position="798"/>
    </location>
</feature>